<feature type="region of interest" description="Disordered" evidence="10">
    <location>
        <begin position="822"/>
        <end position="845"/>
    </location>
</feature>
<dbReference type="OrthoDB" id="5990092at2759"/>
<comment type="similarity">
    <text evidence="2">Belongs to the shugoshin family.</text>
</comment>
<feature type="region of interest" description="Disordered" evidence="10">
    <location>
        <begin position="179"/>
        <end position="206"/>
    </location>
</feature>
<feature type="region of interest" description="Disordered" evidence="10">
    <location>
        <begin position="289"/>
        <end position="339"/>
    </location>
</feature>
<feature type="region of interest" description="Disordered" evidence="10">
    <location>
        <begin position="365"/>
        <end position="391"/>
    </location>
</feature>
<feature type="region of interest" description="Disordered" evidence="10">
    <location>
        <begin position="559"/>
        <end position="601"/>
    </location>
</feature>
<feature type="compositionally biased region" description="Basic and acidic residues" evidence="10">
    <location>
        <begin position="187"/>
        <end position="199"/>
    </location>
</feature>
<dbReference type="GO" id="GO:0005634">
    <property type="term" value="C:nucleus"/>
    <property type="evidence" value="ECO:0007669"/>
    <property type="project" value="InterPro"/>
</dbReference>
<evidence type="ECO:0000256" key="5">
    <source>
        <dbReference type="ARBA" id="ARBA00022829"/>
    </source>
</evidence>
<dbReference type="InterPro" id="IPR011515">
    <property type="entry name" value="Shugoshin_C"/>
</dbReference>
<dbReference type="Proteomes" id="UP000515129">
    <property type="component" value="Chromosome 9"/>
</dbReference>
<name>A0A6P6Q2C3_CARAU</name>
<evidence type="ECO:0000256" key="2">
    <source>
        <dbReference type="ARBA" id="ARBA00010845"/>
    </source>
</evidence>
<organism evidence="12 13">
    <name type="scientific">Carassius auratus</name>
    <name type="common">Goldfish</name>
    <dbReference type="NCBI Taxonomy" id="7957"/>
    <lineage>
        <taxon>Eukaryota</taxon>
        <taxon>Metazoa</taxon>
        <taxon>Chordata</taxon>
        <taxon>Craniata</taxon>
        <taxon>Vertebrata</taxon>
        <taxon>Euteleostomi</taxon>
        <taxon>Actinopterygii</taxon>
        <taxon>Neopterygii</taxon>
        <taxon>Teleostei</taxon>
        <taxon>Ostariophysi</taxon>
        <taxon>Cypriniformes</taxon>
        <taxon>Cyprinidae</taxon>
        <taxon>Cyprininae</taxon>
        <taxon>Carassius</taxon>
    </lineage>
</organism>
<dbReference type="PANTHER" id="PTHR21577">
    <property type="entry name" value="SHUGOSHIN"/>
    <property type="match status" value="1"/>
</dbReference>
<dbReference type="RefSeq" id="XP_026127586.1">
    <property type="nucleotide sequence ID" value="XM_026271801.1"/>
</dbReference>
<keyword evidence="3" id="KW-0158">Chromosome</keyword>
<dbReference type="GO" id="GO:0045132">
    <property type="term" value="P:meiotic chromosome segregation"/>
    <property type="evidence" value="ECO:0007669"/>
    <property type="project" value="InterPro"/>
</dbReference>
<dbReference type="GeneID" id="113108599"/>
<keyword evidence="6 9" id="KW-0175">Coiled coil</keyword>
<evidence type="ECO:0000259" key="11">
    <source>
        <dbReference type="Pfam" id="PF07557"/>
    </source>
</evidence>
<dbReference type="GO" id="GO:0000776">
    <property type="term" value="C:kinetochore"/>
    <property type="evidence" value="ECO:0007669"/>
    <property type="project" value="TreeGrafter"/>
</dbReference>
<dbReference type="Gene3D" id="1.20.5.730">
    <property type="entry name" value="Single helix bin"/>
    <property type="match status" value="1"/>
</dbReference>
<dbReference type="GO" id="GO:0051177">
    <property type="term" value="P:meiotic sister chromatid cohesion"/>
    <property type="evidence" value="ECO:0007669"/>
    <property type="project" value="TreeGrafter"/>
</dbReference>
<evidence type="ECO:0000256" key="9">
    <source>
        <dbReference type="SAM" id="Coils"/>
    </source>
</evidence>
<evidence type="ECO:0000256" key="8">
    <source>
        <dbReference type="ARBA" id="ARBA00023328"/>
    </source>
</evidence>
<sequence length="881" mass="99549">MHFNKYKDKHHQESNLSSSFINAPNDKTLVMASKEKKENIRMGKQAATVYAAKIKTKIHNTSSFFKLSLKGNNKALALALVAQKQKSRELEAEVVRLRKDAQTTHFDLAHQRHKNKQLFGIIREFYDSSLNWMSKAVDIFCNDEDPDSMDMEHNTSEDQITEMGEAESLQNRPLCPLQDHVQSEPMNSDRDAPSQERESPAQQNTIYDSEMEMTVSDSAAEIVTVETSARKTSRVVEQHQEKKDLCLSDKGSEFITAKEDVPVEFSRSEYTSAVPKEMNAVTQQCSPTVQSEVENGQQMDSITARRKTHVTSRSSKSRRRTCKLKETNPDPRKTYLISQDPPNDIFNDCFSDLELQNFERSKAIPSHGNISNKAAKSKAKESHATRETRRTITDQVELRPQKSRKTKVLSLMMDHSLSDMHENVQSASDLCPETACMDVHVDEAAVQKHKNKTPAHPLPQSEKCKTQKNRGTFVIQASQSLITRNSFLNETDILEDPRRLEGLQEVISETQTTPLSIGSDNIAQQHKEPEHDFPEILTENTHHPECSQDVNVSVVQEPSELMPSVTGKAKKHRKEGADKIKKKKAAAAPRENPKALTKKQNSCAVSVDEKLLTKRQDETDLQNGAGYRSLSNTLQLPVISHCSASKEDLRFEHNAETLEISFPSSVDKLDQTDHINVDSLSINLDQTNQALEGRCRKTYVVSSCDESPLKEKTDSGASSNISEHDVFTNEMDNVSLVMNRSMFVMEKYSVTSDGFSGPTKDLQFTEERPPWETLDGYTEALLDESSAHSPQLDTRCQTMDIYQDHDSDLRHQAPEEGRVMKSLTNTGHNSDCGRSRRRAAPVSYKEPALNCKIRRGDKYSDTKFLNSPVFKDKKKKKRVKE</sequence>
<feature type="compositionally biased region" description="Polar residues" evidence="10">
    <location>
        <begin position="289"/>
        <end position="301"/>
    </location>
</feature>
<dbReference type="GO" id="GO:0051301">
    <property type="term" value="P:cell division"/>
    <property type="evidence" value="ECO:0007669"/>
    <property type="project" value="UniProtKB-KW"/>
</dbReference>
<keyword evidence="12" id="KW-1185">Reference proteome</keyword>
<accession>A0A6P6Q2C3</accession>
<feature type="region of interest" description="Disordered" evidence="10">
    <location>
        <begin position="862"/>
        <end position="881"/>
    </location>
</feature>
<evidence type="ECO:0000256" key="6">
    <source>
        <dbReference type="ARBA" id="ARBA00023054"/>
    </source>
</evidence>
<gene>
    <name evidence="13" type="primary">LOC113108599</name>
</gene>
<protein>
    <submittedName>
        <fullName evidence="13">Uncharacterized protein LOC113108599</fullName>
    </submittedName>
</protein>
<feature type="compositionally biased region" description="Basic residues" evidence="10">
    <location>
        <begin position="872"/>
        <end position="881"/>
    </location>
</feature>
<keyword evidence="8" id="KW-0137">Centromere</keyword>
<feature type="region of interest" description="Disordered" evidence="10">
    <location>
        <begin position="1"/>
        <end position="20"/>
    </location>
</feature>
<keyword evidence="5" id="KW-0159">Chromosome partition</keyword>
<feature type="compositionally biased region" description="Basic residues" evidence="10">
    <location>
        <begin position="304"/>
        <end position="322"/>
    </location>
</feature>
<evidence type="ECO:0000256" key="3">
    <source>
        <dbReference type="ARBA" id="ARBA00022454"/>
    </source>
</evidence>
<keyword evidence="4" id="KW-0132">Cell division</keyword>
<feature type="compositionally biased region" description="Basic residues" evidence="10">
    <location>
        <begin position="568"/>
        <end position="585"/>
    </location>
</feature>
<evidence type="ECO:0000313" key="13">
    <source>
        <dbReference type="RefSeq" id="XP_026127586.1"/>
    </source>
</evidence>
<dbReference type="Pfam" id="PF07557">
    <property type="entry name" value="Shugoshin_C"/>
    <property type="match status" value="1"/>
</dbReference>
<proteinExistence type="inferred from homology"/>
<feature type="coiled-coil region" evidence="9">
    <location>
        <begin position="73"/>
        <end position="100"/>
    </location>
</feature>
<dbReference type="PANTHER" id="PTHR21577:SF3">
    <property type="entry name" value="SHUGOSHIN 1-RELATED"/>
    <property type="match status" value="1"/>
</dbReference>
<reference evidence="13" key="1">
    <citation type="submission" date="2025-08" db="UniProtKB">
        <authorList>
            <consortium name="RefSeq"/>
        </authorList>
    </citation>
    <scope>IDENTIFICATION</scope>
    <source>
        <strain evidence="13">Wakin</strain>
        <tissue evidence="13">Muscle</tissue>
    </source>
</reference>
<dbReference type="AlphaFoldDB" id="A0A6P6Q2C3"/>
<dbReference type="KEGG" id="caua:113108599"/>
<feature type="compositionally biased region" description="Basic and acidic residues" evidence="10">
    <location>
        <begin position="323"/>
        <end position="333"/>
    </location>
</feature>
<keyword evidence="7" id="KW-0131">Cell cycle</keyword>
<feature type="domain" description="Shugoshin C-terminal" evidence="11">
    <location>
        <begin position="833"/>
        <end position="855"/>
    </location>
</feature>
<evidence type="ECO:0000313" key="12">
    <source>
        <dbReference type="Proteomes" id="UP000515129"/>
    </source>
</evidence>
<evidence type="ECO:0000256" key="7">
    <source>
        <dbReference type="ARBA" id="ARBA00023306"/>
    </source>
</evidence>
<evidence type="ECO:0000256" key="1">
    <source>
        <dbReference type="ARBA" id="ARBA00004584"/>
    </source>
</evidence>
<evidence type="ECO:0000256" key="4">
    <source>
        <dbReference type="ARBA" id="ARBA00022618"/>
    </source>
</evidence>
<evidence type="ECO:0000256" key="10">
    <source>
        <dbReference type="SAM" id="MobiDB-lite"/>
    </source>
</evidence>
<dbReference type="InterPro" id="IPR038889">
    <property type="entry name" value="Shugoshin1/2"/>
</dbReference>
<feature type="compositionally biased region" description="Basic and acidic residues" evidence="10">
    <location>
        <begin position="378"/>
        <end position="391"/>
    </location>
</feature>
<comment type="subcellular location">
    <subcellularLocation>
        <location evidence="1">Chromosome</location>
        <location evidence="1">Centromere</location>
    </subcellularLocation>
</comment>